<feature type="region of interest" description="Disordered" evidence="1">
    <location>
        <begin position="236"/>
        <end position="277"/>
    </location>
</feature>
<sequence length="277" mass="30495">MDDMFTETSSFRRAPNVMSRKDFHQHAWNRFQSQGLVDTESRPGDTSVTSEKKPLTLEAFKQAVILKHVGKGESDHPTSLQPPTLPSSDNPLSSSRRHLAQGLVTASLLHRSQDDFDPRVTDDYVVVELDGGDVRDAVPRTSAGSLLSIEDSPVIKPSAESLRNGQARISPVDNPSDSKSITPAKRPMAIAIHQELTPPLPFAKTAFGPILKTFEHPEFEDDQDRKNRCGVCHELGHNARRHKASPMASAHKEEEEDYGEEWMSSGPGSPSTGVLQD</sequence>
<evidence type="ECO:0000313" key="2">
    <source>
        <dbReference type="EMBL" id="KAK7024089.1"/>
    </source>
</evidence>
<name>A0AAW0BFL9_9AGAR</name>
<dbReference type="Proteomes" id="UP001362999">
    <property type="component" value="Unassembled WGS sequence"/>
</dbReference>
<evidence type="ECO:0000313" key="3">
    <source>
        <dbReference type="Proteomes" id="UP001362999"/>
    </source>
</evidence>
<keyword evidence="3" id="KW-1185">Reference proteome</keyword>
<proteinExistence type="predicted"/>
<dbReference type="EMBL" id="JAWWNJ010000035">
    <property type="protein sequence ID" value="KAK7024089.1"/>
    <property type="molecule type" value="Genomic_DNA"/>
</dbReference>
<feature type="region of interest" description="Disordered" evidence="1">
    <location>
        <begin position="72"/>
        <end position="95"/>
    </location>
</feature>
<reference evidence="2 3" key="1">
    <citation type="journal article" date="2024" name="J Genomics">
        <title>Draft genome sequencing and assembly of Favolaschia claudopus CIRM-BRFM 2984 isolated from oak limbs.</title>
        <authorList>
            <person name="Navarro D."/>
            <person name="Drula E."/>
            <person name="Chaduli D."/>
            <person name="Cazenave R."/>
            <person name="Ahrendt S."/>
            <person name="Wang J."/>
            <person name="Lipzen A."/>
            <person name="Daum C."/>
            <person name="Barry K."/>
            <person name="Grigoriev I.V."/>
            <person name="Favel A."/>
            <person name="Rosso M.N."/>
            <person name="Martin F."/>
        </authorList>
    </citation>
    <scope>NUCLEOTIDE SEQUENCE [LARGE SCALE GENOMIC DNA]</scope>
    <source>
        <strain evidence="2 3">CIRM-BRFM 2984</strain>
    </source>
</reference>
<feature type="compositionally biased region" description="Polar residues" evidence="1">
    <location>
        <begin position="266"/>
        <end position="277"/>
    </location>
</feature>
<dbReference type="AlphaFoldDB" id="A0AAW0BFL9"/>
<feature type="compositionally biased region" description="Low complexity" evidence="1">
    <location>
        <begin position="77"/>
        <end position="88"/>
    </location>
</feature>
<accession>A0AAW0BFL9</accession>
<evidence type="ECO:0000256" key="1">
    <source>
        <dbReference type="SAM" id="MobiDB-lite"/>
    </source>
</evidence>
<feature type="region of interest" description="Disordered" evidence="1">
    <location>
        <begin position="31"/>
        <end position="54"/>
    </location>
</feature>
<organism evidence="2 3">
    <name type="scientific">Favolaschia claudopus</name>
    <dbReference type="NCBI Taxonomy" id="2862362"/>
    <lineage>
        <taxon>Eukaryota</taxon>
        <taxon>Fungi</taxon>
        <taxon>Dikarya</taxon>
        <taxon>Basidiomycota</taxon>
        <taxon>Agaricomycotina</taxon>
        <taxon>Agaricomycetes</taxon>
        <taxon>Agaricomycetidae</taxon>
        <taxon>Agaricales</taxon>
        <taxon>Marasmiineae</taxon>
        <taxon>Mycenaceae</taxon>
        <taxon>Favolaschia</taxon>
    </lineage>
</organism>
<protein>
    <submittedName>
        <fullName evidence="2">Uncharacterized protein</fullName>
    </submittedName>
</protein>
<gene>
    <name evidence="2" type="ORF">R3P38DRAFT_3194818</name>
</gene>
<feature type="region of interest" description="Disordered" evidence="1">
    <location>
        <begin position="161"/>
        <end position="182"/>
    </location>
</feature>
<comment type="caution">
    <text evidence="2">The sequence shown here is derived from an EMBL/GenBank/DDBJ whole genome shotgun (WGS) entry which is preliminary data.</text>
</comment>